<accession>A0A2P2PE18</accession>
<dbReference type="AlphaFoldDB" id="A0A2P2PE18"/>
<sequence>MQLCSQNINQIKLETFQGSPQHN</sequence>
<protein>
    <submittedName>
        <fullName evidence="1">Uncharacterized protein</fullName>
    </submittedName>
</protein>
<dbReference type="EMBL" id="GGEC01072504">
    <property type="protein sequence ID" value="MBX52988.1"/>
    <property type="molecule type" value="Transcribed_RNA"/>
</dbReference>
<name>A0A2P2PE18_RHIMU</name>
<proteinExistence type="predicted"/>
<reference evidence="1" key="1">
    <citation type="submission" date="2018-02" db="EMBL/GenBank/DDBJ databases">
        <title>Rhizophora mucronata_Transcriptome.</title>
        <authorList>
            <person name="Meera S.P."/>
            <person name="Sreeshan A."/>
            <person name="Augustine A."/>
        </authorList>
    </citation>
    <scope>NUCLEOTIDE SEQUENCE</scope>
    <source>
        <tissue evidence="1">Leaf</tissue>
    </source>
</reference>
<organism evidence="1">
    <name type="scientific">Rhizophora mucronata</name>
    <name type="common">Asiatic mangrove</name>
    <dbReference type="NCBI Taxonomy" id="61149"/>
    <lineage>
        <taxon>Eukaryota</taxon>
        <taxon>Viridiplantae</taxon>
        <taxon>Streptophyta</taxon>
        <taxon>Embryophyta</taxon>
        <taxon>Tracheophyta</taxon>
        <taxon>Spermatophyta</taxon>
        <taxon>Magnoliopsida</taxon>
        <taxon>eudicotyledons</taxon>
        <taxon>Gunneridae</taxon>
        <taxon>Pentapetalae</taxon>
        <taxon>rosids</taxon>
        <taxon>fabids</taxon>
        <taxon>Malpighiales</taxon>
        <taxon>Rhizophoraceae</taxon>
        <taxon>Rhizophora</taxon>
    </lineage>
</organism>
<evidence type="ECO:0000313" key="1">
    <source>
        <dbReference type="EMBL" id="MBX52988.1"/>
    </source>
</evidence>